<evidence type="ECO:0000313" key="2">
    <source>
        <dbReference type="EMBL" id="MED6194053.1"/>
    </source>
</evidence>
<protein>
    <submittedName>
        <fullName evidence="2">Uncharacterized protein</fullName>
    </submittedName>
</protein>
<proteinExistence type="predicted"/>
<keyword evidence="3" id="KW-1185">Reference proteome</keyword>
<dbReference type="Proteomes" id="UP001341840">
    <property type="component" value="Unassembled WGS sequence"/>
</dbReference>
<feature type="region of interest" description="Disordered" evidence="1">
    <location>
        <begin position="1"/>
        <end position="23"/>
    </location>
</feature>
<evidence type="ECO:0000256" key="1">
    <source>
        <dbReference type="SAM" id="MobiDB-lite"/>
    </source>
</evidence>
<name>A0ABU6XAT7_9FABA</name>
<reference evidence="2 3" key="1">
    <citation type="journal article" date="2023" name="Plants (Basel)">
        <title>Bridging the Gap: Combining Genomics and Transcriptomics Approaches to Understand Stylosanthes scabra, an Orphan Legume from the Brazilian Caatinga.</title>
        <authorList>
            <person name="Ferreira-Neto J.R.C."/>
            <person name="da Silva M.D."/>
            <person name="Binneck E."/>
            <person name="de Melo N.F."/>
            <person name="da Silva R.H."/>
            <person name="de Melo A.L.T.M."/>
            <person name="Pandolfi V."/>
            <person name="Bustamante F.O."/>
            <person name="Brasileiro-Vidal A.C."/>
            <person name="Benko-Iseppon A.M."/>
        </authorList>
    </citation>
    <scope>NUCLEOTIDE SEQUENCE [LARGE SCALE GENOMIC DNA]</scope>
    <source>
        <tissue evidence="2">Leaves</tissue>
    </source>
</reference>
<organism evidence="2 3">
    <name type="scientific">Stylosanthes scabra</name>
    <dbReference type="NCBI Taxonomy" id="79078"/>
    <lineage>
        <taxon>Eukaryota</taxon>
        <taxon>Viridiplantae</taxon>
        <taxon>Streptophyta</taxon>
        <taxon>Embryophyta</taxon>
        <taxon>Tracheophyta</taxon>
        <taxon>Spermatophyta</taxon>
        <taxon>Magnoliopsida</taxon>
        <taxon>eudicotyledons</taxon>
        <taxon>Gunneridae</taxon>
        <taxon>Pentapetalae</taxon>
        <taxon>rosids</taxon>
        <taxon>fabids</taxon>
        <taxon>Fabales</taxon>
        <taxon>Fabaceae</taxon>
        <taxon>Papilionoideae</taxon>
        <taxon>50 kb inversion clade</taxon>
        <taxon>dalbergioids sensu lato</taxon>
        <taxon>Dalbergieae</taxon>
        <taxon>Pterocarpus clade</taxon>
        <taxon>Stylosanthes</taxon>
    </lineage>
</organism>
<sequence>MEGRVNKGSVAAVEGAADGGGGEVRLGGGGIGGSCGGKRVWMKPFLGGGGAVEAVRENGGRVALAAEAGLDEVAAVV</sequence>
<accession>A0ABU6XAT7</accession>
<evidence type="ECO:0000313" key="3">
    <source>
        <dbReference type="Proteomes" id="UP001341840"/>
    </source>
</evidence>
<dbReference type="EMBL" id="JASCZI010211538">
    <property type="protein sequence ID" value="MED6194053.1"/>
    <property type="molecule type" value="Genomic_DNA"/>
</dbReference>
<gene>
    <name evidence="2" type="ORF">PIB30_024820</name>
</gene>
<comment type="caution">
    <text evidence="2">The sequence shown here is derived from an EMBL/GenBank/DDBJ whole genome shotgun (WGS) entry which is preliminary data.</text>
</comment>